<evidence type="ECO:0000256" key="2">
    <source>
        <dbReference type="ARBA" id="ARBA00023054"/>
    </source>
</evidence>
<dbReference type="InterPro" id="IPR039008">
    <property type="entry name" value="IF_rod_dom"/>
</dbReference>
<reference evidence="7" key="1">
    <citation type="submission" date="2016-06" db="UniProtKB">
        <authorList>
            <consortium name="WormBaseParasite"/>
        </authorList>
    </citation>
    <scope>IDENTIFICATION</scope>
</reference>
<accession>A0A183VEN5</accession>
<evidence type="ECO:0000313" key="6">
    <source>
        <dbReference type="Proteomes" id="UP000050794"/>
    </source>
</evidence>
<organism evidence="6 7">
    <name type="scientific">Toxocara canis</name>
    <name type="common">Canine roundworm</name>
    <dbReference type="NCBI Taxonomy" id="6265"/>
    <lineage>
        <taxon>Eukaryota</taxon>
        <taxon>Metazoa</taxon>
        <taxon>Ecdysozoa</taxon>
        <taxon>Nematoda</taxon>
        <taxon>Chromadorea</taxon>
        <taxon>Rhabditida</taxon>
        <taxon>Spirurina</taxon>
        <taxon>Ascaridomorpha</taxon>
        <taxon>Ascaridoidea</taxon>
        <taxon>Toxocaridae</taxon>
        <taxon>Toxocara</taxon>
    </lineage>
</organism>
<dbReference type="AlphaFoldDB" id="A0A183VEN5"/>
<reference evidence="5 6" key="2">
    <citation type="submission" date="2018-11" db="EMBL/GenBank/DDBJ databases">
        <authorList>
            <consortium name="Pathogen Informatics"/>
        </authorList>
    </citation>
    <scope>NUCLEOTIDE SEQUENCE [LARGE SCALE GENOMIC DNA]</scope>
</reference>
<feature type="domain" description="IF rod" evidence="4">
    <location>
        <begin position="12"/>
        <end position="130"/>
    </location>
</feature>
<dbReference type="EMBL" id="UYWY01026552">
    <property type="protein sequence ID" value="VDM50526.1"/>
    <property type="molecule type" value="Genomic_DNA"/>
</dbReference>
<evidence type="ECO:0000256" key="1">
    <source>
        <dbReference type="ARBA" id="ARBA00022754"/>
    </source>
</evidence>
<evidence type="ECO:0000313" key="7">
    <source>
        <dbReference type="WBParaSite" id="TCNE_0001920901-mRNA-1"/>
    </source>
</evidence>
<dbReference type="GO" id="GO:0005882">
    <property type="term" value="C:intermediate filament"/>
    <property type="evidence" value="ECO:0007669"/>
    <property type="project" value="UniProtKB-KW"/>
</dbReference>
<feature type="coiled-coil region" evidence="3">
    <location>
        <begin position="55"/>
        <end position="138"/>
    </location>
</feature>
<dbReference type="GO" id="GO:0005200">
    <property type="term" value="F:structural constituent of cytoskeleton"/>
    <property type="evidence" value="ECO:0007669"/>
    <property type="project" value="TreeGrafter"/>
</dbReference>
<dbReference type="GO" id="GO:0051664">
    <property type="term" value="P:nuclear pore localization"/>
    <property type="evidence" value="ECO:0007669"/>
    <property type="project" value="TreeGrafter"/>
</dbReference>
<dbReference type="GO" id="GO:0007097">
    <property type="term" value="P:nuclear migration"/>
    <property type="evidence" value="ECO:0007669"/>
    <property type="project" value="TreeGrafter"/>
</dbReference>
<keyword evidence="6" id="KW-1185">Reference proteome</keyword>
<evidence type="ECO:0000313" key="5">
    <source>
        <dbReference type="EMBL" id="VDM50526.1"/>
    </source>
</evidence>
<keyword evidence="1" id="KW-0403">Intermediate filament</keyword>
<dbReference type="GO" id="GO:0005652">
    <property type="term" value="C:nuclear lamina"/>
    <property type="evidence" value="ECO:0007669"/>
    <property type="project" value="TreeGrafter"/>
</dbReference>
<evidence type="ECO:0000259" key="4">
    <source>
        <dbReference type="Pfam" id="PF00038"/>
    </source>
</evidence>
<dbReference type="PANTHER" id="PTHR45721:SF11">
    <property type="entry name" value="LAMIN DM0-RELATED"/>
    <property type="match status" value="1"/>
</dbReference>
<sequence length="149" mass="17331">MISPNHQERLLEKETLSNLNDRLARVHHLEMENVGLSVRINESEEAEKKERKDLVVRCEAKIKELRDHIDEALKDNTRLKMDVKTAFAERDDLHAKIAKLEDDLEQSEKSSLRVESLTQDLQADVSSMDKMCRQLEEESKVIFVSLVVY</sequence>
<dbReference type="GO" id="GO:0031507">
    <property type="term" value="P:heterochromatin formation"/>
    <property type="evidence" value="ECO:0007669"/>
    <property type="project" value="TreeGrafter"/>
</dbReference>
<dbReference type="Pfam" id="PF00038">
    <property type="entry name" value="Filament"/>
    <property type="match status" value="1"/>
</dbReference>
<protein>
    <submittedName>
        <fullName evidence="7">IF rod domain-containing protein</fullName>
    </submittedName>
</protein>
<name>A0A183VEN5_TOXCA</name>
<dbReference type="Proteomes" id="UP000050794">
    <property type="component" value="Unassembled WGS sequence"/>
</dbReference>
<proteinExistence type="predicted"/>
<gene>
    <name evidence="5" type="ORF">TCNE_LOCUS19205</name>
</gene>
<dbReference type="PANTHER" id="PTHR45721">
    <property type="entry name" value="LAMIN DM0-RELATED"/>
    <property type="match status" value="1"/>
</dbReference>
<keyword evidence="2 3" id="KW-0175">Coiled coil</keyword>
<evidence type="ECO:0000256" key="3">
    <source>
        <dbReference type="SAM" id="Coils"/>
    </source>
</evidence>
<dbReference type="GO" id="GO:0090435">
    <property type="term" value="P:protein localization to nuclear envelope"/>
    <property type="evidence" value="ECO:0007669"/>
    <property type="project" value="TreeGrafter"/>
</dbReference>
<dbReference type="WBParaSite" id="TCNE_0001920901-mRNA-1">
    <property type="protein sequence ID" value="TCNE_0001920901-mRNA-1"/>
    <property type="gene ID" value="TCNE_0001920901"/>
</dbReference>
<dbReference type="GO" id="GO:0006998">
    <property type="term" value="P:nuclear envelope organization"/>
    <property type="evidence" value="ECO:0007669"/>
    <property type="project" value="TreeGrafter"/>
</dbReference>